<evidence type="ECO:0000256" key="1">
    <source>
        <dbReference type="SAM" id="Phobius"/>
    </source>
</evidence>
<feature type="transmembrane region" description="Helical" evidence="1">
    <location>
        <begin position="109"/>
        <end position="128"/>
    </location>
</feature>
<evidence type="ECO:0008006" key="4">
    <source>
        <dbReference type="Google" id="ProtNLM"/>
    </source>
</evidence>
<feature type="transmembrane region" description="Helical" evidence="1">
    <location>
        <begin position="189"/>
        <end position="209"/>
    </location>
</feature>
<dbReference type="Proteomes" id="UP000547458">
    <property type="component" value="Unassembled WGS sequence"/>
</dbReference>
<evidence type="ECO:0000313" key="2">
    <source>
        <dbReference type="EMBL" id="NJC23200.1"/>
    </source>
</evidence>
<feature type="transmembrane region" description="Helical" evidence="1">
    <location>
        <begin position="77"/>
        <end position="97"/>
    </location>
</feature>
<keyword evidence="1" id="KW-0472">Membrane</keyword>
<feature type="transmembrane region" description="Helical" evidence="1">
    <location>
        <begin position="54"/>
        <end position="71"/>
    </location>
</feature>
<dbReference type="EMBL" id="JAATJL010000001">
    <property type="protein sequence ID" value="NJC23200.1"/>
    <property type="molecule type" value="Genomic_DNA"/>
</dbReference>
<evidence type="ECO:0000313" key="3">
    <source>
        <dbReference type="Proteomes" id="UP000547458"/>
    </source>
</evidence>
<feature type="transmembrane region" description="Helical" evidence="1">
    <location>
        <begin position="216"/>
        <end position="239"/>
    </location>
</feature>
<keyword evidence="3" id="KW-1185">Reference proteome</keyword>
<protein>
    <recommendedName>
        <fullName evidence="4">Permease</fullName>
    </recommendedName>
</protein>
<gene>
    <name evidence="2" type="ORF">BJ994_002276</name>
</gene>
<dbReference type="AlphaFoldDB" id="A0A846RNN1"/>
<accession>A0A846RNN1</accession>
<sequence>MLMAGIVAAAALAALVTAAYISPEASAAVVGVLILIAAIGWPYVLGVPARKSQSAVIALSALAASATAYVAPDGSALAWLPVALALGLGAVFLIQLIRGTGQSHRLESTLGASAGLFMIALGAGWIAAEGLAVNEGSSGVTLVTGISVLMAIATAMLPWPDRIVGPLGVVLAALAGPLAALIFTDVEGLAAGIIGAVCGAVVMAARRLLITRDAPLNVAAILSVGVAPILALGSLVYFLDRLLLS</sequence>
<keyword evidence="1" id="KW-1133">Transmembrane helix</keyword>
<name>A0A846RNN1_9MICC</name>
<feature type="transmembrane region" description="Helical" evidence="1">
    <location>
        <begin position="28"/>
        <end position="47"/>
    </location>
</feature>
<comment type="caution">
    <text evidence="2">The sequence shown here is derived from an EMBL/GenBank/DDBJ whole genome shotgun (WGS) entry which is preliminary data.</text>
</comment>
<organism evidence="2 3">
    <name type="scientific">Arthrobacter pigmenti</name>
    <dbReference type="NCBI Taxonomy" id="271432"/>
    <lineage>
        <taxon>Bacteria</taxon>
        <taxon>Bacillati</taxon>
        <taxon>Actinomycetota</taxon>
        <taxon>Actinomycetes</taxon>
        <taxon>Micrococcales</taxon>
        <taxon>Micrococcaceae</taxon>
        <taxon>Arthrobacter</taxon>
    </lineage>
</organism>
<feature type="transmembrane region" description="Helical" evidence="1">
    <location>
        <begin position="140"/>
        <end position="157"/>
    </location>
</feature>
<feature type="transmembrane region" description="Helical" evidence="1">
    <location>
        <begin position="164"/>
        <end position="183"/>
    </location>
</feature>
<keyword evidence="1" id="KW-0812">Transmembrane</keyword>
<proteinExistence type="predicted"/>
<reference evidence="2 3" key="1">
    <citation type="submission" date="2020-03" db="EMBL/GenBank/DDBJ databases">
        <title>Sequencing the genomes of 1000 actinobacteria strains.</title>
        <authorList>
            <person name="Klenk H.-P."/>
        </authorList>
    </citation>
    <scope>NUCLEOTIDE SEQUENCE [LARGE SCALE GENOMIC DNA]</scope>
    <source>
        <strain evidence="2 3">DSM 16403</strain>
    </source>
</reference>